<reference evidence="2" key="1">
    <citation type="submission" date="2024-05" db="EMBL/GenBank/DDBJ databases">
        <title>Fine-tuning the evolutionary stability and environmental longevity of recombinant transmissible vaccines.</title>
        <authorList>
            <person name="Chan B."/>
            <person name="Nuismer S.L."/>
            <person name="Nichols J."/>
            <person name="Davison A.J."/>
            <person name="Alqirbi H."/>
            <person name="Jarvis M.A."/>
            <person name="Redwood A.J."/>
        </authorList>
    </citation>
    <scope>NUCLEOTIDE SEQUENCE</scope>
    <source>
        <strain evidence="2">K181</strain>
    </source>
</reference>
<keyword evidence="1" id="KW-1133">Transmembrane helix</keyword>
<dbReference type="EMBL" id="PP756678">
    <property type="protein sequence ID" value="XAO37055.1"/>
    <property type="molecule type" value="Genomic_DNA"/>
</dbReference>
<dbReference type="Gene3D" id="2.60.40.2900">
    <property type="match status" value="1"/>
</dbReference>
<feature type="transmembrane region" description="Helical" evidence="1">
    <location>
        <begin position="239"/>
        <end position="259"/>
    </location>
</feature>
<dbReference type="InterPro" id="IPR038708">
    <property type="entry name" value="Gp34-like_sf"/>
</dbReference>
<organism evidence="2">
    <name type="scientific">Muromegalovirus muridbeta1</name>
    <dbReference type="NCBI Taxonomy" id="3050323"/>
    <lineage>
        <taxon>Viruses</taxon>
        <taxon>Duplodnaviria</taxon>
        <taxon>Heunggongvirae</taxon>
        <taxon>Peploviricota</taxon>
        <taxon>Herviviricetes</taxon>
        <taxon>Herpesvirales</taxon>
        <taxon>Orthoherpesviridae</taxon>
        <taxon>Betaherpesvirinae</taxon>
        <taxon>Muromegalovirus</taxon>
    </lineage>
</organism>
<dbReference type="EMBL" id="PP756679">
    <property type="protein sequence ID" value="XAO37195.1"/>
    <property type="molecule type" value="Genomic_DNA"/>
</dbReference>
<dbReference type="EMBL" id="PP756681">
    <property type="protein sequence ID" value="XAO37475.1"/>
    <property type="molecule type" value="Genomic_DNA"/>
</dbReference>
<proteinExistence type="predicted"/>
<dbReference type="InterPro" id="IPR022022">
    <property type="entry name" value="M04gp34-like"/>
</dbReference>
<protein>
    <submittedName>
        <fullName evidence="2">Membrane protein m03</fullName>
    </submittedName>
</protein>
<name>A0AAU6W7G6_9BETA</name>
<keyword evidence="1" id="KW-0812">Transmembrane</keyword>
<evidence type="ECO:0000256" key="1">
    <source>
        <dbReference type="SAM" id="Phobius"/>
    </source>
</evidence>
<accession>A0AAU6W7G6</accession>
<dbReference type="EMBL" id="PP756680">
    <property type="protein sequence ID" value="XAO37335.1"/>
    <property type="molecule type" value="Genomic_DNA"/>
</dbReference>
<dbReference type="Pfam" id="PF12216">
    <property type="entry name" value="m04gp34like"/>
    <property type="match status" value="1"/>
</dbReference>
<gene>
    <name evidence="2" type="primary">m03</name>
</gene>
<keyword evidence="1" id="KW-0472">Membrane</keyword>
<sequence>MTIGRVSYPSAHVRLRLTRLLLLFVFCVVISYAQECPNYGGKKTDDSVWKYRKDLGCLFRRIINITLYENKGIKTAYFILPGPAAVYVNASWTFEWFIKPLFASVDAASYFTSTTTSAAKSATDTVPIFSYYDMHSGRLKKTVGLKDGFKADHSGKLYIFQNASVAGNITVNDTICVLRLCLWTTKDSTISIDDAGLKNNLSSILSLPTYDEIRGVLYMRPQYNYSIPIKRIVQRSNDAGLVAAILFFIATIFVAALLLGYSYNPTLFRCFSILIDSHR</sequence>
<evidence type="ECO:0000313" key="2">
    <source>
        <dbReference type="EMBL" id="XAO37335.1"/>
    </source>
</evidence>